<evidence type="ECO:0000256" key="5">
    <source>
        <dbReference type="ARBA" id="ARBA00022737"/>
    </source>
</evidence>
<dbReference type="STRING" id="471852.Tcur_1921"/>
<evidence type="ECO:0000256" key="1">
    <source>
        <dbReference type="ARBA" id="ARBA00012513"/>
    </source>
</evidence>
<feature type="repeat" description="WD" evidence="11">
    <location>
        <begin position="363"/>
        <end position="397"/>
    </location>
</feature>
<dbReference type="InterPro" id="IPR011009">
    <property type="entry name" value="Kinase-like_dom_sf"/>
</dbReference>
<evidence type="ECO:0000256" key="2">
    <source>
        <dbReference type="ARBA" id="ARBA00022527"/>
    </source>
</evidence>
<dbReference type="PROSITE" id="PS50082">
    <property type="entry name" value="WD_REPEATS_2"/>
    <property type="match status" value="7"/>
</dbReference>
<dbReference type="Gene3D" id="2.130.10.10">
    <property type="entry name" value="YVTN repeat-like/Quinoprotein amine dehydrogenase"/>
    <property type="match status" value="2"/>
</dbReference>
<keyword evidence="6 12" id="KW-0547">Nucleotide-binding</keyword>
<dbReference type="CDD" id="cd14014">
    <property type="entry name" value="STKc_PknB_like"/>
    <property type="match status" value="1"/>
</dbReference>
<name>D1ADN0_THECD</name>
<dbReference type="InterPro" id="IPR015943">
    <property type="entry name" value="WD40/YVTN_repeat-like_dom_sf"/>
</dbReference>
<dbReference type="PRINTS" id="PR00320">
    <property type="entry name" value="GPROTEINBRPT"/>
</dbReference>
<gene>
    <name evidence="15" type="ordered locus">Tcur_1921</name>
</gene>
<feature type="repeat" description="WD" evidence="11">
    <location>
        <begin position="524"/>
        <end position="565"/>
    </location>
</feature>
<dbReference type="RefSeq" id="WP_012852274.1">
    <property type="nucleotide sequence ID" value="NC_013510.1"/>
</dbReference>
<evidence type="ECO:0000256" key="10">
    <source>
        <dbReference type="ARBA" id="ARBA00048679"/>
    </source>
</evidence>
<dbReference type="FunFam" id="3.30.200.20:FF:000035">
    <property type="entry name" value="Serine/threonine protein kinase Stk1"/>
    <property type="match status" value="1"/>
</dbReference>
<feature type="repeat" description="WD" evidence="11">
    <location>
        <begin position="482"/>
        <end position="523"/>
    </location>
</feature>
<reference evidence="15 16" key="1">
    <citation type="journal article" date="2011" name="Stand. Genomic Sci.">
        <title>Complete genome sequence of Thermomonospora curvata type strain (B9).</title>
        <authorList>
            <person name="Chertkov O."/>
            <person name="Sikorski J."/>
            <person name="Nolan M."/>
            <person name="Lapidus A."/>
            <person name="Lucas S."/>
            <person name="Del Rio T.G."/>
            <person name="Tice H."/>
            <person name="Cheng J.F."/>
            <person name="Goodwin L."/>
            <person name="Pitluck S."/>
            <person name="Liolios K."/>
            <person name="Ivanova N."/>
            <person name="Mavromatis K."/>
            <person name="Mikhailova N."/>
            <person name="Ovchinnikova G."/>
            <person name="Pati A."/>
            <person name="Chen A."/>
            <person name="Palaniappan K."/>
            <person name="Djao O.D."/>
            <person name="Land M."/>
            <person name="Hauser L."/>
            <person name="Chang Y.J."/>
            <person name="Jeffries C.D."/>
            <person name="Brettin T."/>
            <person name="Han C."/>
            <person name="Detter J.C."/>
            <person name="Rohde M."/>
            <person name="Goker M."/>
            <person name="Woyke T."/>
            <person name="Bristow J."/>
            <person name="Eisen J.A."/>
            <person name="Markowitz V."/>
            <person name="Hugenholtz P."/>
            <person name="Klenk H.P."/>
            <person name="Kyrpides N.C."/>
        </authorList>
    </citation>
    <scope>NUCLEOTIDE SEQUENCE [LARGE SCALE GENOMIC DNA]</scope>
    <source>
        <strain evidence="16">ATCC 19995 / DSM 43183 / JCM 3096 / KCTC 9072 / NBRC 15933 / NCIMB 10081 / Henssen B9</strain>
    </source>
</reference>
<feature type="repeat" description="WD" evidence="11">
    <location>
        <begin position="440"/>
        <end position="481"/>
    </location>
</feature>
<dbReference type="InterPro" id="IPR000719">
    <property type="entry name" value="Prot_kinase_dom"/>
</dbReference>
<proteinExistence type="predicted"/>
<evidence type="ECO:0000256" key="3">
    <source>
        <dbReference type="ARBA" id="ARBA00022574"/>
    </source>
</evidence>
<dbReference type="SMART" id="SM00320">
    <property type="entry name" value="WD40"/>
    <property type="match status" value="7"/>
</dbReference>
<evidence type="ECO:0000256" key="8">
    <source>
        <dbReference type="ARBA" id="ARBA00022840"/>
    </source>
</evidence>
<dbReference type="GO" id="GO:0005524">
    <property type="term" value="F:ATP binding"/>
    <property type="evidence" value="ECO:0007669"/>
    <property type="project" value="UniProtKB-UniRule"/>
</dbReference>
<organism evidence="15 16">
    <name type="scientific">Thermomonospora curvata (strain ATCC 19995 / DSM 43183 / JCM 3096 / KCTC 9072 / NBRC 15933 / NCIMB 10081 / Henssen B9)</name>
    <dbReference type="NCBI Taxonomy" id="471852"/>
    <lineage>
        <taxon>Bacteria</taxon>
        <taxon>Bacillati</taxon>
        <taxon>Actinomycetota</taxon>
        <taxon>Actinomycetes</taxon>
        <taxon>Streptosporangiales</taxon>
        <taxon>Thermomonosporaceae</taxon>
        <taxon>Thermomonospora</taxon>
    </lineage>
</organism>
<keyword evidence="16" id="KW-1185">Reference proteome</keyword>
<dbReference type="InterPro" id="IPR036322">
    <property type="entry name" value="WD40_repeat_dom_sf"/>
</dbReference>
<dbReference type="Proteomes" id="UP000001918">
    <property type="component" value="Chromosome"/>
</dbReference>
<dbReference type="PROSITE" id="PS50011">
    <property type="entry name" value="PROTEIN_KINASE_DOM"/>
    <property type="match status" value="1"/>
</dbReference>
<dbReference type="CDD" id="cd00200">
    <property type="entry name" value="WD40"/>
    <property type="match status" value="1"/>
</dbReference>
<evidence type="ECO:0000313" key="15">
    <source>
        <dbReference type="EMBL" id="ACY97490.1"/>
    </source>
</evidence>
<keyword evidence="8 12" id="KW-0067">ATP-binding</keyword>
<feature type="repeat" description="WD" evidence="11">
    <location>
        <begin position="566"/>
        <end position="607"/>
    </location>
</feature>
<dbReference type="PROSITE" id="PS00678">
    <property type="entry name" value="WD_REPEATS_1"/>
    <property type="match status" value="1"/>
</dbReference>
<dbReference type="SUPFAM" id="SSF56112">
    <property type="entry name" value="Protein kinase-like (PK-like)"/>
    <property type="match status" value="1"/>
</dbReference>
<dbReference type="GO" id="GO:0004674">
    <property type="term" value="F:protein serine/threonine kinase activity"/>
    <property type="evidence" value="ECO:0007669"/>
    <property type="project" value="UniProtKB-KW"/>
</dbReference>
<dbReference type="KEGG" id="tcu:Tcur_1921"/>
<dbReference type="eggNOG" id="COG0515">
    <property type="taxonomic scope" value="Bacteria"/>
</dbReference>
<comment type="catalytic activity">
    <reaction evidence="10">
        <text>L-seryl-[protein] + ATP = O-phospho-L-seryl-[protein] + ADP + H(+)</text>
        <dbReference type="Rhea" id="RHEA:17989"/>
        <dbReference type="Rhea" id="RHEA-COMP:9863"/>
        <dbReference type="Rhea" id="RHEA-COMP:11604"/>
        <dbReference type="ChEBI" id="CHEBI:15378"/>
        <dbReference type="ChEBI" id="CHEBI:29999"/>
        <dbReference type="ChEBI" id="CHEBI:30616"/>
        <dbReference type="ChEBI" id="CHEBI:83421"/>
        <dbReference type="ChEBI" id="CHEBI:456216"/>
        <dbReference type="EC" id="2.7.11.1"/>
    </reaction>
</comment>
<keyword evidence="2 15" id="KW-0723">Serine/threonine-protein kinase</keyword>
<evidence type="ECO:0000256" key="11">
    <source>
        <dbReference type="PROSITE-ProRule" id="PRU00221"/>
    </source>
</evidence>
<keyword evidence="4" id="KW-0808">Transferase</keyword>
<dbReference type="Gene3D" id="3.30.200.20">
    <property type="entry name" value="Phosphorylase Kinase, domain 1"/>
    <property type="match status" value="1"/>
</dbReference>
<sequence length="642" mass="67390">MRRGMLLGGKYRLVERLGRGGMGEVWSADDHQLGRRVAVKILHADLSSDRVVAARLRREARTAAALQHPGITVVHDIGEHEGHPYFVMELLEGTNFAELLADNPGGLPVARVASLMAPVAEALAYAHRKGVVHRDIKPANLVELSEGGVKICDFGLSRYAGAGSSLTGTGGALGTPAYMAPEQYAGRSADARSDLYSLGCTLYALLAGRPPFPGPTMVDMMRQHLMEPPPDLAERRPDVPADLHRLLRRLLAKDPYDRPASAEEVHRVVGALAGPARRRPDPPADPVPEPRPAERPARLSPARRPWRLPSPPMPADEGRGADRIETTSTPIRMRGGLVPGHPSWPGPPSGASCAATLACAVPVLAAVFSPDGRLLATGGEGDAALLWEVGTRRAVAAFEDHPAGIRAVAFSPDGRLLATGGDDEVVRLWSVTAHRLVTVLKGHAGGVSALAFSPDGARLAVGGGNRAVKVWNLAALRTVAAPKAPAGGVCALAFSPDGARLAAAVRNERVLLWDAAAFRTVTELRGHSGPVRSVAFRPDGTTLATGGEDGTARLWDLATRYTIAPLKGHAGPVRSVAFRSDGATLATGGDDGTARLWDGANGAPTATLTGHAGPVRAVAFGPEGMTLATGSLDRTVRLWQLH</sequence>
<dbReference type="EC" id="2.7.11.1" evidence="1"/>
<keyword evidence="3 11" id="KW-0853">WD repeat</keyword>
<dbReference type="Gene3D" id="1.10.510.10">
    <property type="entry name" value="Transferase(Phosphotransferase) domain 1"/>
    <property type="match status" value="1"/>
</dbReference>
<evidence type="ECO:0000256" key="4">
    <source>
        <dbReference type="ARBA" id="ARBA00022679"/>
    </source>
</evidence>
<dbReference type="PANTHER" id="PTHR19879:SF9">
    <property type="entry name" value="TRANSCRIPTION INITIATION FACTOR TFIID SUBUNIT 5"/>
    <property type="match status" value="1"/>
</dbReference>
<dbReference type="InterPro" id="IPR001680">
    <property type="entry name" value="WD40_rpt"/>
</dbReference>
<dbReference type="FunFam" id="1.10.510.10:FF:000021">
    <property type="entry name" value="Serine/threonine protein kinase"/>
    <property type="match status" value="1"/>
</dbReference>
<evidence type="ECO:0000256" key="13">
    <source>
        <dbReference type="SAM" id="MobiDB-lite"/>
    </source>
</evidence>
<evidence type="ECO:0000256" key="7">
    <source>
        <dbReference type="ARBA" id="ARBA00022777"/>
    </source>
</evidence>
<comment type="catalytic activity">
    <reaction evidence="9">
        <text>L-threonyl-[protein] + ATP = O-phospho-L-threonyl-[protein] + ADP + H(+)</text>
        <dbReference type="Rhea" id="RHEA:46608"/>
        <dbReference type="Rhea" id="RHEA-COMP:11060"/>
        <dbReference type="Rhea" id="RHEA-COMP:11605"/>
        <dbReference type="ChEBI" id="CHEBI:15378"/>
        <dbReference type="ChEBI" id="CHEBI:30013"/>
        <dbReference type="ChEBI" id="CHEBI:30616"/>
        <dbReference type="ChEBI" id="CHEBI:61977"/>
        <dbReference type="ChEBI" id="CHEBI:456216"/>
        <dbReference type="EC" id="2.7.11.1"/>
    </reaction>
</comment>
<dbReference type="EMBL" id="CP001738">
    <property type="protein sequence ID" value="ACY97490.1"/>
    <property type="molecule type" value="Genomic_DNA"/>
</dbReference>
<evidence type="ECO:0000259" key="14">
    <source>
        <dbReference type="PROSITE" id="PS50011"/>
    </source>
</evidence>
<dbReference type="PROSITE" id="PS00107">
    <property type="entry name" value="PROTEIN_KINASE_ATP"/>
    <property type="match status" value="1"/>
</dbReference>
<dbReference type="InterPro" id="IPR019775">
    <property type="entry name" value="WD40_repeat_CS"/>
</dbReference>
<dbReference type="InterPro" id="IPR020472">
    <property type="entry name" value="WD40_PAC1"/>
</dbReference>
<dbReference type="InterPro" id="IPR017441">
    <property type="entry name" value="Protein_kinase_ATP_BS"/>
</dbReference>
<keyword evidence="5" id="KW-0677">Repeat</keyword>
<dbReference type="SMART" id="SM00220">
    <property type="entry name" value="S_TKc"/>
    <property type="match status" value="1"/>
</dbReference>
<protein>
    <recommendedName>
        <fullName evidence="1">non-specific serine/threonine protein kinase</fullName>
        <ecNumber evidence="1">2.7.11.1</ecNumber>
    </recommendedName>
</protein>
<feature type="domain" description="Protein kinase" evidence="14">
    <location>
        <begin position="11"/>
        <end position="269"/>
    </location>
</feature>
<dbReference type="AlphaFoldDB" id="D1ADN0"/>
<evidence type="ECO:0000256" key="6">
    <source>
        <dbReference type="ARBA" id="ARBA00022741"/>
    </source>
</evidence>
<dbReference type="PROSITE" id="PS50294">
    <property type="entry name" value="WD_REPEATS_REGION"/>
    <property type="match status" value="5"/>
</dbReference>
<dbReference type="HOGENOM" id="CLU_000288_135_4_11"/>
<feature type="region of interest" description="Disordered" evidence="13">
    <location>
        <begin position="271"/>
        <end position="322"/>
    </location>
</feature>
<evidence type="ECO:0000256" key="12">
    <source>
        <dbReference type="PROSITE-ProRule" id="PRU10141"/>
    </source>
</evidence>
<evidence type="ECO:0000313" key="16">
    <source>
        <dbReference type="Proteomes" id="UP000001918"/>
    </source>
</evidence>
<feature type="repeat" description="WD" evidence="11">
    <location>
        <begin position="398"/>
        <end position="439"/>
    </location>
</feature>
<accession>D1ADN0</accession>
<dbReference type="Pfam" id="PF00069">
    <property type="entry name" value="Pkinase"/>
    <property type="match status" value="1"/>
</dbReference>
<dbReference type="GO" id="GO:0045717">
    <property type="term" value="P:negative regulation of fatty acid biosynthetic process"/>
    <property type="evidence" value="ECO:0007669"/>
    <property type="project" value="UniProtKB-ARBA"/>
</dbReference>
<dbReference type="SUPFAM" id="SSF50978">
    <property type="entry name" value="WD40 repeat-like"/>
    <property type="match status" value="1"/>
</dbReference>
<feature type="repeat" description="WD" evidence="11">
    <location>
        <begin position="608"/>
        <end position="642"/>
    </location>
</feature>
<dbReference type="Pfam" id="PF00400">
    <property type="entry name" value="WD40"/>
    <property type="match status" value="7"/>
</dbReference>
<feature type="binding site" evidence="12">
    <location>
        <position position="40"/>
    </location>
    <ligand>
        <name>ATP</name>
        <dbReference type="ChEBI" id="CHEBI:30616"/>
    </ligand>
</feature>
<dbReference type="PANTHER" id="PTHR19879">
    <property type="entry name" value="TRANSCRIPTION INITIATION FACTOR TFIID"/>
    <property type="match status" value="1"/>
</dbReference>
<evidence type="ECO:0000256" key="9">
    <source>
        <dbReference type="ARBA" id="ARBA00047899"/>
    </source>
</evidence>
<keyword evidence="7 15" id="KW-0418">Kinase</keyword>
<dbReference type="eggNOG" id="COG2319">
    <property type="taxonomic scope" value="Bacteria"/>
</dbReference>